<keyword evidence="5" id="KW-1185">Reference proteome</keyword>
<reference evidence="4 5" key="1">
    <citation type="submission" date="2020-01" db="EMBL/GenBank/DDBJ databases">
        <title>Whole genome and functional gene identification of agarase of Vibrio HN897.</title>
        <authorList>
            <person name="Liu Y."/>
            <person name="Zhao Z."/>
        </authorList>
    </citation>
    <scope>NUCLEOTIDE SEQUENCE [LARGE SCALE GENOMIC DNA]</scope>
    <source>
        <strain evidence="4 5">HN897</strain>
    </source>
</reference>
<organism evidence="4 5">
    <name type="scientific">Vibrio astriarenae</name>
    <dbReference type="NCBI Taxonomy" id="1481923"/>
    <lineage>
        <taxon>Bacteria</taxon>
        <taxon>Pseudomonadati</taxon>
        <taxon>Pseudomonadota</taxon>
        <taxon>Gammaproteobacteria</taxon>
        <taxon>Vibrionales</taxon>
        <taxon>Vibrionaceae</taxon>
        <taxon>Vibrio</taxon>
    </lineage>
</organism>
<accession>A0A7Z2T3I9</accession>
<evidence type="ECO:0000256" key="1">
    <source>
        <dbReference type="ARBA" id="ARBA00022763"/>
    </source>
</evidence>
<evidence type="ECO:0000256" key="2">
    <source>
        <dbReference type="SAM" id="MobiDB-lite"/>
    </source>
</evidence>
<gene>
    <name evidence="4" type="ORF">GT360_09390</name>
</gene>
<evidence type="ECO:0000259" key="3">
    <source>
        <dbReference type="Pfam" id="PF00817"/>
    </source>
</evidence>
<evidence type="ECO:0000313" key="5">
    <source>
        <dbReference type="Proteomes" id="UP000464262"/>
    </source>
</evidence>
<dbReference type="PANTHER" id="PTHR35369:SF2">
    <property type="entry name" value="BLR3025 PROTEIN"/>
    <property type="match status" value="1"/>
</dbReference>
<dbReference type="InterPro" id="IPR001126">
    <property type="entry name" value="UmuC"/>
</dbReference>
<dbReference type="InterPro" id="IPR043502">
    <property type="entry name" value="DNA/RNA_pol_sf"/>
</dbReference>
<feature type="domain" description="UmuC" evidence="3">
    <location>
        <begin position="27"/>
        <end position="146"/>
    </location>
</feature>
<evidence type="ECO:0000313" key="4">
    <source>
        <dbReference type="EMBL" id="QIA63718.1"/>
    </source>
</evidence>
<feature type="compositionally biased region" description="Basic and acidic residues" evidence="2">
    <location>
        <begin position="376"/>
        <end position="392"/>
    </location>
</feature>
<dbReference type="InterPro" id="IPR050356">
    <property type="entry name" value="SulA_CellDiv_inhibitor"/>
</dbReference>
<dbReference type="EMBL" id="CP047475">
    <property type="protein sequence ID" value="QIA63718.1"/>
    <property type="molecule type" value="Genomic_DNA"/>
</dbReference>
<dbReference type="PANTHER" id="PTHR35369">
    <property type="entry name" value="BLR3025 PROTEIN-RELATED"/>
    <property type="match status" value="1"/>
</dbReference>
<proteinExistence type="predicted"/>
<dbReference type="RefSeq" id="WP_164648613.1">
    <property type="nucleotide sequence ID" value="NZ_CP047475.1"/>
</dbReference>
<name>A0A7Z2T3I9_9VIBR</name>
<dbReference type="AlphaFoldDB" id="A0A7Z2T3I9"/>
<dbReference type="Pfam" id="PF00817">
    <property type="entry name" value="IMS"/>
    <property type="match status" value="1"/>
</dbReference>
<sequence length="474" mass="54355">MSLWIYLHFPCLQLNTLFTDQSENEEQATIIVDTRQHCVVQANSLALEHGVKLGMGLGSASALCAQLNVHPYDEKIEVQRLNQVAQWLYLVTSDIALYAPNGLLLKASNMLTLYSDLNRYWEVIEQHLEPLRLSYQFATGFSPFSAMLLAKKGINQITSCHETTLNYLSKQSLNLSELESKQVEQLNRVGIKNFSELLKIPLKEVARRFNIDLVNYVGRLLGQLSHPVPFFQPQEAFESSLELLYDIENIQWLYRPLTRLLQQLETFLTLRNRVAYELRLTLSQRDAAPESIIFTSGGGDYRHEKWQKLCGLTLESVKLSGPVYHLTLKAIRTGQMNQDYIDIFDGDKGNRNGADLIALLQAKLGNHNVTRPIPNADHRPEKSTRFEHADRSIKGSQDAQAMTINRLRPTRLINPPAPLAHKIELVHGPERIVTGWWDGEVITRDYFVALTPQSEWLWVFRTEQKQWFLHGYFS</sequence>
<feature type="region of interest" description="Disordered" evidence="2">
    <location>
        <begin position="369"/>
        <end position="392"/>
    </location>
</feature>
<dbReference type="GO" id="GO:0006281">
    <property type="term" value="P:DNA repair"/>
    <property type="evidence" value="ECO:0007669"/>
    <property type="project" value="InterPro"/>
</dbReference>
<dbReference type="SUPFAM" id="SSF56672">
    <property type="entry name" value="DNA/RNA polymerases"/>
    <property type="match status" value="1"/>
</dbReference>
<protein>
    <submittedName>
        <fullName evidence="4">DNA polymerase Y family protein</fullName>
    </submittedName>
</protein>
<dbReference type="CDD" id="cd03468">
    <property type="entry name" value="PolY_like"/>
    <property type="match status" value="1"/>
</dbReference>
<dbReference type="Proteomes" id="UP000464262">
    <property type="component" value="Chromosome 1"/>
</dbReference>
<dbReference type="KEGG" id="vas:GT360_09390"/>
<keyword evidence="1" id="KW-0227">DNA damage</keyword>